<dbReference type="EMBL" id="MFSS01000072">
    <property type="protein sequence ID" value="OGI42963.1"/>
    <property type="molecule type" value="Genomic_DNA"/>
</dbReference>
<reference evidence="13 14" key="1">
    <citation type="journal article" date="2016" name="Nat. Commun.">
        <title>Thousands of microbial genomes shed light on interconnected biogeochemical processes in an aquifer system.</title>
        <authorList>
            <person name="Anantharaman K."/>
            <person name="Brown C.T."/>
            <person name="Hug L.A."/>
            <person name="Sharon I."/>
            <person name="Castelle C.J."/>
            <person name="Probst A.J."/>
            <person name="Thomas B.C."/>
            <person name="Singh A."/>
            <person name="Wilkins M.J."/>
            <person name="Karaoz U."/>
            <person name="Brodie E.L."/>
            <person name="Williams K.H."/>
            <person name="Hubbard S.S."/>
            <person name="Banfield J.F."/>
        </authorList>
    </citation>
    <scope>NUCLEOTIDE SEQUENCE [LARGE SCALE GENOMIC DNA]</scope>
</reference>
<comment type="caution">
    <text evidence="13">The sequence shown here is derived from an EMBL/GenBank/DDBJ whole genome shotgun (WGS) entry which is preliminary data.</text>
</comment>
<evidence type="ECO:0000256" key="10">
    <source>
        <dbReference type="ARBA" id="ARBA00048552"/>
    </source>
</evidence>
<dbReference type="HAMAP" id="MF_00366">
    <property type="entry name" value="RNApol_bact_RpoZ"/>
    <property type="match status" value="1"/>
</dbReference>
<gene>
    <name evidence="11" type="primary">rpoZ</name>
    <name evidence="13" type="ORF">A2150_04025</name>
</gene>
<comment type="subunit">
    <text evidence="11">The RNAP catalytic core consists of 2 alpha, 1 beta, 1 beta' and 1 omega subunit. When a sigma factor is associated with the core the holoenzyme is formed, which can initiate transcription.</text>
</comment>
<dbReference type="GO" id="GO:0000428">
    <property type="term" value="C:DNA-directed RNA polymerase complex"/>
    <property type="evidence" value="ECO:0007669"/>
    <property type="project" value="UniProtKB-KW"/>
</dbReference>
<evidence type="ECO:0000256" key="8">
    <source>
        <dbReference type="ARBA" id="ARBA00029924"/>
    </source>
</evidence>
<evidence type="ECO:0000256" key="4">
    <source>
        <dbReference type="ARBA" id="ARBA00022478"/>
    </source>
</evidence>
<evidence type="ECO:0000256" key="7">
    <source>
        <dbReference type="ARBA" id="ARBA00023163"/>
    </source>
</evidence>
<feature type="compositionally biased region" description="Basic and acidic residues" evidence="12">
    <location>
        <begin position="92"/>
        <end position="101"/>
    </location>
</feature>
<keyword evidence="5 11" id="KW-0808">Transferase</keyword>
<evidence type="ECO:0000256" key="3">
    <source>
        <dbReference type="ARBA" id="ARBA00013725"/>
    </source>
</evidence>
<evidence type="ECO:0000256" key="6">
    <source>
        <dbReference type="ARBA" id="ARBA00022695"/>
    </source>
</evidence>
<dbReference type="InterPro" id="IPR003716">
    <property type="entry name" value="DNA-dir_RNA_pol_omega"/>
</dbReference>
<feature type="region of interest" description="Disordered" evidence="12">
    <location>
        <begin position="68"/>
        <end position="101"/>
    </location>
</feature>
<keyword evidence="7 11" id="KW-0804">Transcription</keyword>
<evidence type="ECO:0000256" key="9">
    <source>
        <dbReference type="ARBA" id="ARBA00030998"/>
    </source>
</evidence>
<dbReference type="SUPFAM" id="SSF63562">
    <property type="entry name" value="RPB6/omega subunit-like"/>
    <property type="match status" value="1"/>
</dbReference>
<comment type="catalytic activity">
    <reaction evidence="10 11">
        <text>RNA(n) + a ribonucleoside 5'-triphosphate = RNA(n+1) + diphosphate</text>
        <dbReference type="Rhea" id="RHEA:21248"/>
        <dbReference type="Rhea" id="RHEA-COMP:14527"/>
        <dbReference type="Rhea" id="RHEA-COMP:17342"/>
        <dbReference type="ChEBI" id="CHEBI:33019"/>
        <dbReference type="ChEBI" id="CHEBI:61557"/>
        <dbReference type="ChEBI" id="CHEBI:140395"/>
        <dbReference type="EC" id="2.7.7.6"/>
    </reaction>
</comment>
<dbReference type="PANTHER" id="PTHR34476">
    <property type="entry name" value="DNA-DIRECTED RNA POLYMERASE SUBUNIT OMEGA"/>
    <property type="match status" value="1"/>
</dbReference>
<accession>A0A1F6TCU3</accession>
<sequence length="101" mass="10794">MARVTVEDCLENVENRFQLVLVAAKRARQLIAGAEPCVAREHDKDTVMALREIAGGFVTNAILDEKTAPPGFEADEDTTTQLGVSVPETGEAGEKEGRAAP</sequence>
<evidence type="ECO:0000313" key="14">
    <source>
        <dbReference type="Proteomes" id="UP000177925"/>
    </source>
</evidence>
<dbReference type="AlphaFoldDB" id="A0A1F6TCU3"/>
<dbReference type="STRING" id="1817758.A2150_04025"/>
<evidence type="ECO:0000256" key="12">
    <source>
        <dbReference type="SAM" id="MobiDB-lite"/>
    </source>
</evidence>
<comment type="similarity">
    <text evidence="1 11">Belongs to the RNA polymerase subunit omega family.</text>
</comment>
<name>A0A1F6TCU3_9PROT</name>
<dbReference type="GO" id="GO:0006351">
    <property type="term" value="P:DNA-templated transcription"/>
    <property type="evidence" value="ECO:0007669"/>
    <property type="project" value="UniProtKB-UniRule"/>
</dbReference>
<organism evidence="13 14">
    <name type="scientific">Candidatus Muproteobacteria bacterium RBG_16_64_11</name>
    <dbReference type="NCBI Taxonomy" id="1817758"/>
    <lineage>
        <taxon>Bacteria</taxon>
        <taxon>Pseudomonadati</taxon>
        <taxon>Pseudomonadota</taxon>
        <taxon>Candidatus Muproteobacteria</taxon>
    </lineage>
</organism>
<comment type="function">
    <text evidence="11">Promotes RNA polymerase assembly. Latches the N- and C-terminal regions of the beta' subunit thereby facilitating its interaction with the beta and alpha subunits.</text>
</comment>
<dbReference type="InterPro" id="IPR006110">
    <property type="entry name" value="Pol_omega/Rpo6/RPB6"/>
</dbReference>
<dbReference type="GO" id="GO:0003899">
    <property type="term" value="F:DNA-directed RNA polymerase activity"/>
    <property type="evidence" value="ECO:0007669"/>
    <property type="project" value="UniProtKB-UniRule"/>
</dbReference>
<proteinExistence type="inferred from homology"/>
<dbReference type="SMART" id="SM01409">
    <property type="entry name" value="RNA_pol_Rpb6"/>
    <property type="match status" value="1"/>
</dbReference>
<dbReference type="Gene3D" id="3.90.940.10">
    <property type="match status" value="1"/>
</dbReference>
<dbReference type="InterPro" id="IPR036161">
    <property type="entry name" value="RPB6/omega-like_sf"/>
</dbReference>
<keyword evidence="4 11" id="KW-0240">DNA-directed RNA polymerase</keyword>
<evidence type="ECO:0000256" key="11">
    <source>
        <dbReference type="HAMAP-Rule" id="MF_00366"/>
    </source>
</evidence>
<protein>
    <recommendedName>
        <fullName evidence="3 11">DNA-directed RNA polymerase subunit omega</fullName>
        <shortName evidence="11">RNAP omega subunit</shortName>
        <ecNumber evidence="2 11">2.7.7.6</ecNumber>
    </recommendedName>
    <alternativeName>
        <fullName evidence="9 11">RNA polymerase omega subunit</fullName>
    </alternativeName>
    <alternativeName>
        <fullName evidence="8 11">Transcriptase subunit omega</fullName>
    </alternativeName>
</protein>
<dbReference type="Pfam" id="PF01192">
    <property type="entry name" value="RNA_pol_Rpb6"/>
    <property type="match status" value="1"/>
</dbReference>
<dbReference type="NCBIfam" id="TIGR00690">
    <property type="entry name" value="rpoZ"/>
    <property type="match status" value="1"/>
</dbReference>
<dbReference type="EC" id="2.7.7.6" evidence="2 11"/>
<evidence type="ECO:0000256" key="2">
    <source>
        <dbReference type="ARBA" id="ARBA00012418"/>
    </source>
</evidence>
<dbReference type="PANTHER" id="PTHR34476:SF1">
    <property type="entry name" value="DNA-DIRECTED RNA POLYMERASE SUBUNIT OMEGA"/>
    <property type="match status" value="1"/>
</dbReference>
<dbReference type="GO" id="GO:0003677">
    <property type="term" value="F:DNA binding"/>
    <property type="evidence" value="ECO:0007669"/>
    <property type="project" value="UniProtKB-UniRule"/>
</dbReference>
<evidence type="ECO:0000313" key="13">
    <source>
        <dbReference type="EMBL" id="OGI42963.1"/>
    </source>
</evidence>
<keyword evidence="6 11" id="KW-0548">Nucleotidyltransferase</keyword>
<evidence type="ECO:0000256" key="1">
    <source>
        <dbReference type="ARBA" id="ARBA00006711"/>
    </source>
</evidence>
<dbReference type="Proteomes" id="UP000177925">
    <property type="component" value="Unassembled WGS sequence"/>
</dbReference>
<evidence type="ECO:0000256" key="5">
    <source>
        <dbReference type="ARBA" id="ARBA00022679"/>
    </source>
</evidence>